<feature type="coiled-coil region" evidence="1">
    <location>
        <begin position="286"/>
        <end position="313"/>
    </location>
</feature>
<accession>A0ABT9AA05</accession>
<sequence length="332" mass="36768">MRLPLLLLLALPLPAVAQYTTGFSNINPSGNNSMRQFSNGVNQANAIFQRQVAENRMARTYGRPQPLTAAQLQERAAQEQQLREKKVALHRAAEQHALDGLADYAHYQDSLRRAHPAATPQLAAAQEQADAQELARVKVKNYRDIFLPGQVLYAEQARLLSPSGVLAWETVNQALLDDAWWQKQEPAQVPGQLTAYRATLVALTTDLLGFDPATAPKPVRALSLDALEAMRANGPFDPQVADQYMQQAARAEKMATSTRLVGAVNEFNRLVSETTANAQPNPQQLRNAVKSALRTVNKEMERYELEMAESEMLKHAQATVDKYATAYLPAKK</sequence>
<dbReference type="RefSeq" id="WP_305011354.1">
    <property type="nucleotide sequence ID" value="NZ_JAUQSX010000004.1"/>
</dbReference>
<evidence type="ECO:0000313" key="3">
    <source>
        <dbReference type="EMBL" id="MDO7846671.1"/>
    </source>
</evidence>
<dbReference type="EMBL" id="JAUQSX010000004">
    <property type="protein sequence ID" value="MDO7846671.1"/>
    <property type="molecule type" value="Genomic_DNA"/>
</dbReference>
<evidence type="ECO:0000313" key="4">
    <source>
        <dbReference type="Proteomes" id="UP001167796"/>
    </source>
</evidence>
<dbReference type="Proteomes" id="UP001167796">
    <property type="component" value="Unassembled WGS sequence"/>
</dbReference>
<keyword evidence="1" id="KW-0175">Coiled coil</keyword>
<proteinExistence type="predicted"/>
<feature type="signal peptide" evidence="2">
    <location>
        <begin position="1"/>
        <end position="17"/>
    </location>
</feature>
<gene>
    <name evidence="3" type="ORF">Q5H92_09910</name>
</gene>
<evidence type="ECO:0000256" key="2">
    <source>
        <dbReference type="SAM" id="SignalP"/>
    </source>
</evidence>
<keyword evidence="2" id="KW-0732">Signal</keyword>
<keyword evidence="4" id="KW-1185">Reference proteome</keyword>
<protein>
    <submittedName>
        <fullName evidence="3">Uncharacterized protein</fullName>
    </submittedName>
</protein>
<name>A0ABT9AA05_9BACT</name>
<organism evidence="3 4">
    <name type="scientific">Hymenobacter mellowenesis</name>
    <dbReference type="NCBI Taxonomy" id="3063995"/>
    <lineage>
        <taxon>Bacteria</taxon>
        <taxon>Pseudomonadati</taxon>
        <taxon>Bacteroidota</taxon>
        <taxon>Cytophagia</taxon>
        <taxon>Cytophagales</taxon>
        <taxon>Hymenobacteraceae</taxon>
        <taxon>Hymenobacter</taxon>
    </lineage>
</organism>
<feature type="chain" id="PRO_5045959413" evidence="2">
    <location>
        <begin position="18"/>
        <end position="332"/>
    </location>
</feature>
<comment type="caution">
    <text evidence="3">The sequence shown here is derived from an EMBL/GenBank/DDBJ whole genome shotgun (WGS) entry which is preliminary data.</text>
</comment>
<reference evidence="3" key="1">
    <citation type="submission" date="2023-07" db="EMBL/GenBank/DDBJ databases">
        <authorList>
            <person name="Kim M.K."/>
        </authorList>
    </citation>
    <scope>NUCLEOTIDE SEQUENCE</scope>
    <source>
        <strain evidence="3">M29</strain>
    </source>
</reference>
<evidence type="ECO:0000256" key="1">
    <source>
        <dbReference type="SAM" id="Coils"/>
    </source>
</evidence>